<dbReference type="GO" id="GO:0004519">
    <property type="term" value="F:endonuclease activity"/>
    <property type="evidence" value="ECO:0007669"/>
    <property type="project" value="UniProtKB-KW"/>
</dbReference>
<dbReference type="RefSeq" id="WP_349188567.1">
    <property type="nucleotide sequence ID" value="NZ_JBBNPP010000006.1"/>
</dbReference>
<keyword evidence="3" id="KW-1185">Reference proteome</keyword>
<feature type="domain" description="HNH nuclease" evidence="1">
    <location>
        <begin position="282"/>
        <end position="330"/>
    </location>
</feature>
<comment type="caution">
    <text evidence="2">The sequence shown here is derived from an EMBL/GenBank/DDBJ whole genome shotgun (WGS) entry which is preliminary data.</text>
</comment>
<evidence type="ECO:0000313" key="3">
    <source>
        <dbReference type="Proteomes" id="UP001491691"/>
    </source>
</evidence>
<name>A0ABV1J0H6_9FIRM</name>
<organism evidence="2 3">
    <name type="scientific">Peptoniphilus senegalensis</name>
    <dbReference type="NCBI Taxonomy" id="1465757"/>
    <lineage>
        <taxon>Bacteria</taxon>
        <taxon>Bacillati</taxon>
        <taxon>Bacillota</taxon>
        <taxon>Tissierellia</taxon>
        <taxon>Tissierellales</taxon>
        <taxon>Peptoniphilaceae</taxon>
        <taxon>Peptoniphilus</taxon>
    </lineage>
</organism>
<dbReference type="Proteomes" id="UP001491691">
    <property type="component" value="Unassembled WGS sequence"/>
</dbReference>
<dbReference type="InterPro" id="IPR003615">
    <property type="entry name" value="HNH_nuc"/>
</dbReference>
<dbReference type="GO" id="GO:0016787">
    <property type="term" value="F:hydrolase activity"/>
    <property type="evidence" value="ECO:0007669"/>
    <property type="project" value="UniProtKB-KW"/>
</dbReference>
<dbReference type="Pfam" id="PF13391">
    <property type="entry name" value="HNH_2"/>
    <property type="match status" value="1"/>
</dbReference>
<sequence length="380" mass="44950">MANTKKRRDYEIYEDYWKFTAALTDIYGSKFKNALSVIVNFIDKNKIVLQENAEEDNNFNALPLYKNLQEMLAEMMNFKGSDATLSARKLINLYVKIGFVYPFLVGYHPLVKQFLRADSKEKKKTIFSKIFYENASLASGTTEDNSHLKHVSFFLQTLDYNKTLSNDDLTALMVTDITQYRAGYLTREQLDEQFRFAKINSFENRKYNQIAHLIAYLRNFIDLKYDKDNGKFWFADDPDIVDKEFDATYPRNNIKHRIYKQELKDEAKIRYGEIVCFFDKKPHKVLIASHIKPYKHCMKEGREDQAYDPENGLFLNQEVDSYFDKFEISFSDDGKMIIGKKVPESIRVEFKKHSLDQDVLTSARKRYLAYHRKIFNERNE</sequence>
<gene>
    <name evidence="2" type="ORF">AAA073_04315</name>
</gene>
<protein>
    <submittedName>
        <fullName evidence="2">HNH endonuclease signature motif containing protein</fullName>
        <ecNumber evidence="2">3.1.-.-</ecNumber>
    </submittedName>
</protein>
<evidence type="ECO:0000259" key="1">
    <source>
        <dbReference type="Pfam" id="PF13391"/>
    </source>
</evidence>
<reference evidence="2 3" key="1">
    <citation type="submission" date="2024-04" db="EMBL/GenBank/DDBJ databases">
        <title>Human intestinal bacterial collection.</title>
        <authorList>
            <person name="Pauvert C."/>
            <person name="Hitch T.C.A."/>
            <person name="Clavel T."/>
        </authorList>
    </citation>
    <scope>NUCLEOTIDE SEQUENCE [LARGE SCALE GENOMIC DNA]</scope>
    <source>
        <strain evidence="2 3">CLA-SR-H019</strain>
    </source>
</reference>
<dbReference type="EC" id="3.1.-.-" evidence="2"/>
<proteinExistence type="predicted"/>
<keyword evidence="2" id="KW-0255">Endonuclease</keyword>
<dbReference type="EMBL" id="JBBNPP010000006">
    <property type="protein sequence ID" value="MEQ3346660.1"/>
    <property type="molecule type" value="Genomic_DNA"/>
</dbReference>
<evidence type="ECO:0000313" key="2">
    <source>
        <dbReference type="EMBL" id="MEQ3346660.1"/>
    </source>
</evidence>
<keyword evidence="2" id="KW-0540">Nuclease</keyword>
<accession>A0ABV1J0H6</accession>
<keyword evidence="2" id="KW-0378">Hydrolase</keyword>